<feature type="signal peptide" evidence="1">
    <location>
        <begin position="1"/>
        <end position="21"/>
    </location>
</feature>
<dbReference type="InterPro" id="IPR018247">
    <property type="entry name" value="EF_Hand_1_Ca_BS"/>
</dbReference>
<dbReference type="Gene3D" id="1.10.238.10">
    <property type="entry name" value="EF-hand"/>
    <property type="match status" value="1"/>
</dbReference>
<dbReference type="PROSITE" id="PS00018">
    <property type="entry name" value="EF_HAND_1"/>
    <property type="match status" value="2"/>
</dbReference>
<accession>A0A2T0X202</accession>
<proteinExistence type="predicted"/>
<dbReference type="InterPro" id="IPR011992">
    <property type="entry name" value="EF-hand-dom_pair"/>
</dbReference>
<evidence type="ECO:0000313" key="4">
    <source>
        <dbReference type="Proteomes" id="UP000238801"/>
    </source>
</evidence>
<name>A0A2T0X202_9RHOB</name>
<comment type="caution">
    <text evidence="3">The sequence shown here is derived from an EMBL/GenBank/DDBJ whole genome shotgun (WGS) entry which is preliminary data.</text>
</comment>
<dbReference type="OrthoDB" id="7852162at2"/>
<dbReference type="EMBL" id="PVTT01000002">
    <property type="protein sequence ID" value="PRY92961.1"/>
    <property type="molecule type" value="Genomic_DNA"/>
</dbReference>
<dbReference type="SUPFAM" id="SSF47473">
    <property type="entry name" value="EF-hand"/>
    <property type="match status" value="1"/>
</dbReference>
<feature type="domain" description="EF-hand" evidence="2">
    <location>
        <begin position="131"/>
        <end position="147"/>
    </location>
</feature>
<dbReference type="GO" id="GO:0005509">
    <property type="term" value="F:calcium ion binding"/>
    <property type="evidence" value="ECO:0007669"/>
    <property type="project" value="InterPro"/>
</dbReference>
<dbReference type="Pfam" id="PF13202">
    <property type="entry name" value="EF-hand_5"/>
    <property type="match status" value="1"/>
</dbReference>
<dbReference type="InterPro" id="IPR002048">
    <property type="entry name" value="EF_hand_dom"/>
</dbReference>
<dbReference type="Proteomes" id="UP000238801">
    <property type="component" value="Unassembled WGS sequence"/>
</dbReference>
<dbReference type="RefSeq" id="WP_106160610.1">
    <property type="nucleotide sequence ID" value="NZ_PVTT01000002.1"/>
</dbReference>
<protein>
    <recommendedName>
        <fullName evidence="2">EF-hand domain-containing protein</fullName>
    </recommendedName>
</protein>
<keyword evidence="1" id="KW-0732">Signal</keyword>
<dbReference type="AlphaFoldDB" id="A0A2T0X202"/>
<keyword evidence="4" id="KW-1185">Reference proteome</keyword>
<feature type="chain" id="PRO_5015437996" description="EF-hand domain-containing protein" evidence="1">
    <location>
        <begin position="22"/>
        <end position="191"/>
    </location>
</feature>
<sequence length="191" mass="20989">MTFKKLFATTAAAALVATAAAADVRLSDTIGTDFDRDTFNTGFADTGYFDALDRDRDTMLDENEYATGLYADYDTDNDVLISQDEFDTANVRYYGDAYQGGAFADYDANADGMLDQGEFGGFYGTDVAPRFAEYDADQDGFLNSDEYASDLYDTADVNRDAVVTIEEEGFFEGWFDGDDIEAEVQTVGDVM</sequence>
<gene>
    <name evidence="3" type="ORF">BCF33_1825</name>
</gene>
<organism evidence="3 4">
    <name type="scientific">Hasllibacter halocynthiae</name>
    <dbReference type="NCBI Taxonomy" id="595589"/>
    <lineage>
        <taxon>Bacteria</taxon>
        <taxon>Pseudomonadati</taxon>
        <taxon>Pseudomonadota</taxon>
        <taxon>Alphaproteobacteria</taxon>
        <taxon>Rhodobacterales</taxon>
        <taxon>Roseobacteraceae</taxon>
        <taxon>Hasllibacter</taxon>
    </lineage>
</organism>
<evidence type="ECO:0000313" key="3">
    <source>
        <dbReference type="EMBL" id="PRY92961.1"/>
    </source>
</evidence>
<reference evidence="3 4" key="1">
    <citation type="submission" date="2018-03" db="EMBL/GenBank/DDBJ databases">
        <title>Genomic Encyclopedia of Archaeal and Bacterial Type Strains, Phase II (KMG-II): from individual species to whole genera.</title>
        <authorList>
            <person name="Goeker M."/>
        </authorList>
    </citation>
    <scope>NUCLEOTIDE SEQUENCE [LARGE SCALE GENOMIC DNA]</scope>
    <source>
        <strain evidence="3 4">DSM 29318</strain>
    </source>
</reference>
<evidence type="ECO:0000259" key="2">
    <source>
        <dbReference type="Pfam" id="PF13202"/>
    </source>
</evidence>
<evidence type="ECO:0000256" key="1">
    <source>
        <dbReference type="SAM" id="SignalP"/>
    </source>
</evidence>